<keyword evidence="3" id="KW-0472">Membrane</keyword>
<dbReference type="PROSITE" id="PS51755">
    <property type="entry name" value="OMPR_PHOB"/>
    <property type="match status" value="1"/>
</dbReference>
<dbReference type="CDD" id="cd00383">
    <property type="entry name" value="trans_reg_C"/>
    <property type="match status" value="1"/>
</dbReference>
<dbReference type="SUPFAM" id="SSF49899">
    <property type="entry name" value="Concanavalin A-like lectins/glucanases"/>
    <property type="match status" value="1"/>
</dbReference>
<dbReference type="Gene3D" id="2.60.120.200">
    <property type="match status" value="1"/>
</dbReference>
<dbReference type="AlphaFoldDB" id="A0AAE9YLC2"/>
<dbReference type="InterPro" id="IPR036388">
    <property type="entry name" value="WH-like_DNA-bd_sf"/>
</dbReference>
<feature type="transmembrane region" description="Helical" evidence="3">
    <location>
        <begin position="139"/>
        <end position="162"/>
    </location>
</feature>
<name>A0AAE9YLC2_9GAMM</name>
<gene>
    <name evidence="5" type="ORF">SG35_020150</name>
</gene>
<sequence length="383" mass="43118">MSEHAVCAHDNTSPANHQGAWLGELYICLKTEKVFHNQQDLMLSALSFTLLKTLLLHAPAPLSSRELLALVWQDVVTTEENVKQRISLLRKALGQDKTRPYIQNMRGRGYFIAPPITWVESETQDDNRHKGEKTRLVKLPLQLSTIGAAFLLLTTLILIAFFNKPDTDVLLDVRIDNTVRLAPKQDDLAFCLDGLDDYIEFADQDSLDVHEEDFAISTWIRTSALEQRVIVDKRFEDKKQDVKGYVFYVDEGELGFQLATGQGSWYCHEQDSSCTLYETKTFIADGRWHHVAVSIDRDHPQGMVFYLDGEVIFTTDPTGRAGSLANDKPLRIGSRSSYQTGLFLGAIGAVNLYHTKLSTQEVAGLYQQGNNRRCYSIATKGGL</sequence>
<dbReference type="GO" id="GO:0006355">
    <property type="term" value="P:regulation of DNA-templated transcription"/>
    <property type="evidence" value="ECO:0007669"/>
    <property type="project" value="InterPro"/>
</dbReference>
<keyword evidence="3" id="KW-0812">Transmembrane</keyword>
<dbReference type="Proteomes" id="UP000032568">
    <property type="component" value="Chromosome"/>
</dbReference>
<evidence type="ECO:0000313" key="5">
    <source>
        <dbReference type="EMBL" id="WDD97609.1"/>
    </source>
</evidence>
<accession>A0AAE9YLC2</accession>
<organism evidence="5 6">
    <name type="scientific">Thalassomonas actiniarum</name>
    <dbReference type="NCBI Taxonomy" id="485447"/>
    <lineage>
        <taxon>Bacteria</taxon>
        <taxon>Pseudomonadati</taxon>
        <taxon>Pseudomonadota</taxon>
        <taxon>Gammaproteobacteria</taxon>
        <taxon>Alteromonadales</taxon>
        <taxon>Colwelliaceae</taxon>
        <taxon>Thalassomonas</taxon>
    </lineage>
</organism>
<dbReference type="SUPFAM" id="SSF46894">
    <property type="entry name" value="C-terminal effector domain of the bipartite response regulators"/>
    <property type="match status" value="1"/>
</dbReference>
<dbReference type="RefSeq" id="WP_044835080.1">
    <property type="nucleotide sequence ID" value="NZ_CP059735.1"/>
</dbReference>
<dbReference type="Gene3D" id="1.10.10.10">
    <property type="entry name" value="Winged helix-like DNA-binding domain superfamily/Winged helix DNA-binding domain"/>
    <property type="match status" value="1"/>
</dbReference>
<protein>
    <submittedName>
        <fullName evidence="5">Winged helix-turn-helix domain-containing protein</fullName>
    </submittedName>
</protein>
<dbReference type="InterPro" id="IPR013320">
    <property type="entry name" value="ConA-like_dom_sf"/>
</dbReference>
<dbReference type="InterPro" id="IPR001867">
    <property type="entry name" value="OmpR/PhoB-type_DNA-bd"/>
</dbReference>
<evidence type="ECO:0000256" key="3">
    <source>
        <dbReference type="SAM" id="Phobius"/>
    </source>
</evidence>
<dbReference type="EMBL" id="CP059735">
    <property type="protein sequence ID" value="WDD97609.1"/>
    <property type="molecule type" value="Genomic_DNA"/>
</dbReference>
<evidence type="ECO:0000256" key="2">
    <source>
        <dbReference type="PROSITE-ProRule" id="PRU01091"/>
    </source>
</evidence>
<evidence type="ECO:0000256" key="1">
    <source>
        <dbReference type="ARBA" id="ARBA00023125"/>
    </source>
</evidence>
<feature type="domain" description="OmpR/PhoB-type" evidence="4">
    <location>
        <begin position="13"/>
        <end position="114"/>
    </location>
</feature>
<reference evidence="5 6" key="2">
    <citation type="journal article" date="2022" name="Mar. Drugs">
        <title>Bioassay-Guided Fractionation Leads to the Detection of Cholic Acid Generated by the Rare Thalassomonas sp.</title>
        <authorList>
            <person name="Pheiffer F."/>
            <person name="Schneider Y.K."/>
            <person name="Hansen E.H."/>
            <person name="Andersen J.H."/>
            <person name="Isaksson J."/>
            <person name="Busche T."/>
            <person name="R C."/>
            <person name="Kalinowski J."/>
            <person name="Zyl L.V."/>
            <person name="Trindade M."/>
        </authorList>
    </citation>
    <scope>NUCLEOTIDE SEQUENCE [LARGE SCALE GENOMIC DNA]</scope>
    <source>
        <strain evidence="5 6">A5K-106</strain>
    </source>
</reference>
<dbReference type="InterPro" id="IPR016032">
    <property type="entry name" value="Sig_transdc_resp-reg_C-effctor"/>
</dbReference>
<keyword evidence="6" id="KW-1185">Reference proteome</keyword>
<evidence type="ECO:0000313" key="6">
    <source>
        <dbReference type="Proteomes" id="UP000032568"/>
    </source>
</evidence>
<feature type="DNA-binding region" description="OmpR/PhoB-type" evidence="2">
    <location>
        <begin position="13"/>
        <end position="114"/>
    </location>
</feature>
<keyword evidence="3" id="KW-1133">Transmembrane helix</keyword>
<proteinExistence type="predicted"/>
<dbReference type="GO" id="GO:0000160">
    <property type="term" value="P:phosphorelay signal transduction system"/>
    <property type="evidence" value="ECO:0007669"/>
    <property type="project" value="InterPro"/>
</dbReference>
<dbReference type="Pfam" id="PF00486">
    <property type="entry name" value="Trans_reg_C"/>
    <property type="match status" value="1"/>
</dbReference>
<dbReference type="GO" id="GO:0003677">
    <property type="term" value="F:DNA binding"/>
    <property type="evidence" value="ECO:0007669"/>
    <property type="project" value="UniProtKB-UniRule"/>
</dbReference>
<dbReference type="Pfam" id="PF13385">
    <property type="entry name" value="Laminin_G_3"/>
    <property type="match status" value="1"/>
</dbReference>
<reference evidence="5 6" key="1">
    <citation type="journal article" date="2015" name="Genome Announc.">
        <title>Draft Genome Sequences of Marine Isolates of Thalassomonas viridans and Thalassomonas actiniarum.</title>
        <authorList>
            <person name="Olonade I."/>
            <person name="van Zyl L.J."/>
            <person name="Trindade M."/>
        </authorList>
    </citation>
    <scope>NUCLEOTIDE SEQUENCE [LARGE SCALE GENOMIC DNA]</scope>
    <source>
        <strain evidence="5 6">A5K-106</strain>
    </source>
</reference>
<dbReference type="KEGG" id="tact:SG35_020150"/>
<evidence type="ECO:0000259" key="4">
    <source>
        <dbReference type="PROSITE" id="PS51755"/>
    </source>
</evidence>
<keyword evidence="1 2" id="KW-0238">DNA-binding</keyword>
<dbReference type="SMART" id="SM00862">
    <property type="entry name" value="Trans_reg_C"/>
    <property type="match status" value="1"/>
</dbReference>